<comment type="similarity">
    <text evidence="1">Belongs to the UPF0597 family.</text>
</comment>
<dbReference type="InterPro" id="IPR021144">
    <property type="entry name" value="UPF0597"/>
</dbReference>
<name>A0A315ZHA4_SEDFL</name>
<reference evidence="3 4" key="1">
    <citation type="submission" date="2018-03" db="EMBL/GenBank/DDBJ databases">
        <title>Genomic Encyclopedia of Archaeal and Bacterial Type Strains, Phase II (KMG-II): from individual species to whole genera.</title>
        <authorList>
            <person name="Goeker M."/>
        </authorList>
    </citation>
    <scope>NUCLEOTIDE SEQUENCE [LARGE SCALE GENOMIC DNA]</scope>
    <source>
        <strain evidence="3 4">DSM 28229</strain>
    </source>
</reference>
<dbReference type="InterPro" id="IPR005130">
    <property type="entry name" value="Ser_deHydtase-like_asu"/>
</dbReference>
<comment type="caution">
    <text evidence="3">The sequence shown here is derived from an EMBL/GenBank/DDBJ whole genome shotgun (WGS) entry which is preliminary data.</text>
</comment>
<keyword evidence="4" id="KW-1185">Reference proteome</keyword>
<dbReference type="GO" id="GO:0080146">
    <property type="term" value="F:L-cysteine desulfhydrase activity"/>
    <property type="evidence" value="ECO:0007669"/>
    <property type="project" value="TreeGrafter"/>
</dbReference>
<dbReference type="Pfam" id="PF03313">
    <property type="entry name" value="SDH_alpha"/>
    <property type="match status" value="1"/>
</dbReference>
<dbReference type="PANTHER" id="PTHR30501:SF2">
    <property type="entry name" value="UPF0597 PROTEIN YHAM"/>
    <property type="match status" value="1"/>
</dbReference>
<dbReference type="AlphaFoldDB" id="A0A315ZHA4"/>
<evidence type="ECO:0000313" key="4">
    <source>
        <dbReference type="Proteomes" id="UP000245535"/>
    </source>
</evidence>
<protein>
    <recommendedName>
        <fullName evidence="1">UPF0597 protein BC781_101940</fullName>
    </recommendedName>
</protein>
<dbReference type="PIRSF" id="PIRSF006054">
    <property type="entry name" value="UCP006054"/>
    <property type="match status" value="1"/>
</dbReference>
<evidence type="ECO:0000259" key="2">
    <source>
        <dbReference type="Pfam" id="PF03313"/>
    </source>
</evidence>
<dbReference type="HAMAP" id="MF_01845">
    <property type="entry name" value="UPF0597"/>
    <property type="match status" value="1"/>
</dbReference>
<sequence length="432" mass="45482">MNMVNQKEEKLILKIMEEEIVPAEGCTEPIAIAYAAAQAVQFLGKSPEKLVIKVSGNILKNAKSVVVPNSGGKVGIKVAGAMGALFGNAAADLMVISNVTTENMKEVTSFLSAESVSLQVAENNMSLYILIEAKAENESVSVEIKHTHTNITKVIKNGEVIIDRPCNDDDFNSSLIDRSILSIDKIYSLAKNLDIEKIAPIFEKVFQYNSKIAGEGLTAKYGVNIGAAIQKNIEKGLYGDDQRNRSASFTAAGSDARMGGSAMPVMTTSGSGNQGMAASLPIIKYCVDQGLGKEAMYRALFVSHLSTVHIKTNVGRLSAYCGVMTASAAVSGALTFLEGGTVENVKHAITNTLGNVSGVICDGAKASCATKIASGVYAAFDGAMLAQMGSVLQGEDGIISNSVENTIKNVGTLAQVGMKSTDKTILDIMMEN</sequence>
<accession>A0A315ZHA4</accession>
<dbReference type="GO" id="GO:0019450">
    <property type="term" value="P:L-cysteine catabolic process to pyruvate"/>
    <property type="evidence" value="ECO:0007669"/>
    <property type="project" value="TreeGrafter"/>
</dbReference>
<proteinExistence type="inferred from homology"/>
<dbReference type="Proteomes" id="UP000245535">
    <property type="component" value="Unassembled WGS sequence"/>
</dbReference>
<evidence type="ECO:0000256" key="1">
    <source>
        <dbReference type="HAMAP-Rule" id="MF_01845"/>
    </source>
</evidence>
<organism evidence="3 4">
    <name type="scientific">Sediminitomix flava</name>
    <dbReference type="NCBI Taxonomy" id="379075"/>
    <lineage>
        <taxon>Bacteria</taxon>
        <taxon>Pseudomonadati</taxon>
        <taxon>Bacteroidota</taxon>
        <taxon>Cytophagia</taxon>
        <taxon>Cytophagales</taxon>
        <taxon>Flammeovirgaceae</taxon>
        <taxon>Sediminitomix</taxon>
    </lineage>
</organism>
<feature type="domain" description="Serine dehydratase-like alpha subunit" evidence="2">
    <location>
        <begin position="126"/>
        <end position="427"/>
    </location>
</feature>
<dbReference type="EMBL" id="QGDO01000001">
    <property type="protein sequence ID" value="PWJ44569.1"/>
    <property type="molecule type" value="Genomic_DNA"/>
</dbReference>
<gene>
    <name evidence="3" type="ORF">BC781_101940</name>
</gene>
<evidence type="ECO:0000313" key="3">
    <source>
        <dbReference type="EMBL" id="PWJ44569.1"/>
    </source>
</evidence>
<dbReference type="PANTHER" id="PTHR30501">
    <property type="entry name" value="UPF0597 PROTEIN YHAM"/>
    <property type="match status" value="1"/>
</dbReference>